<proteinExistence type="predicted"/>
<accession>A0A151TWP3</accession>
<dbReference type="OMA" id="NIVKWIL"/>
<organism evidence="1 2">
    <name type="scientific">Cajanus cajan</name>
    <name type="common">Pigeon pea</name>
    <name type="synonym">Cajanus indicus</name>
    <dbReference type="NCBI Taxonomy" id="3821"/>
    <lineage>
        <taxon>Eukaryota</taxon>
        <taxon>Viridiplantae</taxon>
        <taxon>Streptophyta</taxon>
        <taxon>Embryophyta</taxon>
        <taxon>Tracheophyta</taxon>
        <taxon>Spermatophyta</taxon>
        <taxon>Magnoliopsida</taxon>
        <taxon>eudicotyledons</taxon>
        <taxon>Gunneridae</taxon>
        <taxon>Pentapetalae</taxon>
        <taxon>rosids</taxon>
        <taxon>fabids</taxon>
        <taxon>Fabales</taxon>
        <taxon>Fabaceae</taxon>
        <taxon>Papilionoideae</taxon>
        <taxon>50 kb inversion clade</taxon>
        <taxon>NPAAA clade</taxon>
        <taxon>indigoferoid/millettioid clade</taxon>
        <taxon>Phaseoleae</taxon>
        <taxon>Cajanus</taxon>
    </lineage>
</organism>
<reference evidence="1 2" key="1">
    <citation type="journal article" date="2012" name="Nat. Biotechnol.">
        <title>Draft genome sequence of pigeonpea (Cajanus cajan), an orphan legume crop of resource-poor farmers.</title>
        <authorList>
            <person name="Varshney R.K."/>
            <person name="Chen W."/>
            <person name="Li Y."/>
            <person name="Bharti A.K."/>
            <person name="Saxena R.K."/>
            <person name="Schlueter J.A."/>
            <person name="Donoghue M.T."/>
            <person name="Azam S."/>
            <person name="Fan G."/>
            <person name="Whaley A.M."/>
            <person name="Farmer A.D."/>
            <person name="Sheridan J."/>
            <person name="Iwata A."/>
            <person name="Tuteja R."/>
            <person name="Penmetsa R.V."/>
            <person name="Wu W."/>
            <person name="Upadhyaya H.D."/>
            <person name="Yang S.P."/>
            <person name="Shah T."/>
            <person name="Saxena K.B."/>
            <person name="Michael T."/>
            <person name="McCombie W.R."/>
            <person name="Yang B."/>
            <person name="Zhang G."/>
            <person name="Yang H."/>
            <person name="Wang J."/>
            <person name="Spillane C."/>
            <person name="Cook D.R."/>
            <person name="May G.D."/>
            <person name="Xu X."/>
            <person name="Jackson S.A."/>
        </authorList>
    </citation>
    <scope>NUCLEOTIDE SEQUENCE [LARGE SCALE GENOMIC DNA]</scope>
    <source>
        <strain evidence="2">cv. Asha</strain>
    </source>
</reference>
<dbReference type="Gramene" id="C.cajan_10446.t">
    <property type="protein sequence ID" value="C.cajan_10446.t.cds1"/>
    <property type="gene ID" value="C.cajan_10446"/>
</dbReference>
<dbReference type="PANTHER" id="PTHR11439">
    <property type="entry name" value="GAG-POL-RELATED RETROTRANSPOSON"/>
    <property type="match status" value="1"/>
</dbReference>
<keyword evidence="2" id="KW-1185">Reference proteome</keyword>
<name>A0A151TWP3_CAJCA</name>
<dbReference type="Proteomes" id="UP000075243">
    <property type="component" value="Chromosome 3"/>
</dbReference>
<protein>
    <submittedName>
        <fullName evidence="1">Retrovirus-related Pol polyprotein from transposon TNT 1-94</fullName>
    </submittedName>
</protein>
<evidence type="ECO:0000313" key="1">
    <source>
        <dbReference type="EMBL" id="KYP71487.1"/>
    </source>
</evidence>
<dbReference type="CDD" id="cd09272">
    <property type="entry name" value="RNase_HI_RT_Ty1"/>
    <property type="match status" value="1"/>
</dbReference>
<dbReference type="PANTHER" id="PTHR11439:SF467">
    <property type="entry name" value="INTEGRASE CATALYTIC DOMAIN-CONTAINING PROTEIN"/>
    <property type="match status" value="1"/>
</dbReference>
<sequence>DITYVVGVGSRFLSNSREKHCNIVKWILGYLKGIAKKCLCFSKGNLMLLGYSDTDMARDVDSRKSTLGYLVNFVGGTISWLSQLQKCIALSTIEVEFIAIIEDYKEILWMKKLLQKLEQNQESYVIYCDSQSTIHLSKNSTFYSRSKHIAMRYH</sequence>
<dbReference type="AlphaFoldDB" id="A0A151TWP3"/>
<gene>
    <name evidence="1" type="ORF">KK1_010746</name>
</gene>
<dbReference type="EMBL" id="CM003605">
    <property type="protein sequence ID" value="KYP71487.1"/>
    <property type="molecule type" value="Genomic_DNA"/>
</dbReference>
<evidence type="ECO:0000313" key="2">
    <source>
        <dbReference type="Proteomes" id="UP000075243"/>
    </source>
</evidence>
<dbReference type="STRING" id="3821.A0A151TWP3"/>
<feature type="non-terminal residue" evidence="1">
    <location>
        <position position="1"/>
    </location>
</feature>